<organism evidence="2 3">
    <name type="scientific">Chitinophaga cymbidii</name>
    <dbReference type="NCBI Taxonomy" id="1096750"/>
    <lineage>
        <taxon>Bacteria</taxon>
        <taxon>Pseudomonadati</taxon>
        <taxon>Bacteroidota</taxon>
        <taxon>Chitinophagia</taxon>
        <taxon>Chitinophagales</taxon>
        <taxon>Chitinophagaceae</taxon>
        <taxon>Chitinophaga</taxon>
    </lineage>
</organism>
<feature type="domain" description="Phage-like element PBSX protein XkdF" evidence="1">
    <location>
        <begin position="44"/>
        <end position="172"/>
    </location>
</feature>
<comment type="caution">
    <text evidence="2">The sequence shown here is derived from an EMBL/GenBank/DDBJ whole genome shotgun (WGS) entry which is preliminary data.</text>
</comment>
<evidence type="ECO:0000313" key="3">
    <source>
        <dbReference type="Proteomes" id="UP000321436"/>
    </source>
</evidence>
<dbReference type="EMBL" id="BKAU01000001">
    <property type="protein sequence ID" value="GEP95566.1"/>
    <property type="molecule type" value="Genomic_DNA"/>
</dbReference>
<dbReference type="RefSeq" id="WP_146859922.1">
    <property type="nucleotide sequence ID" value="NZ_BKAU01000001.1"/>
</dbReference>
<keyword evidence="3" id="KW-1185">Reference proteome</keyword>
<accession>A0A512RIN2</accession>
<dbReference type="InterPro" id="IPR027924">
    <property type="entry name" value="XkdF"/>
</dbReference>
<protein>
    <recommendedName>
        <fullName evidence="1">Phage-like element PBSX protein XkdF domain-containing protein</fullName>
    </recommendedName>
</protein>
<dbReference type="Proteomes" id="UP000321436">
    <property type="component" value="Unassembled WGS sequence"/>
</dbReference>
<dbReference type="OrthoDB" id="1445418at2"/>
<proteinExistence type="predicted"/>
<dbReference type="Pfam" id="PF14550">
    <property type="entry name" value="Peptidase_S78_2"/>
    <property type="match status" value="1"/>
</dbReference>
<sequence>MSLPTYKLVISDNENDKTEVDFVGLVDRPAIERDFLAFKEKQMLFIEDEDQRIVTGPAMVPDMPIFRKDKEYGEYYVVFEADTISKIVQRFFKKGYQGNINLDHKRKDLVADSVFFESWIVDREKGKQPLKGMDDLPDGTWFLSAKINNDEAWEKIKAGEVKGFSVEGVFEFLEVSEPDPEEEMLEMISQYLGESDVE</sequence>
<gene>
    <name evidence="2" type="ORF">CCY01nite_18260</name>
</gene>
<dbReference type="AlphaFoldDB" id="A0A512RIN2"/>
<reference evidence="2 3" key="1">
    <citation type="submission" date="2019-07" db="EMBL/GenBank/DDBJ databases">
        <title>Whole genome shotgun sequence of Chitinophaga cymbidii NBRC 109752.</title>
        <authorList>
            <person name="Hosoyama A."/>
            <person name="Uohara A."/>
            <person name="Ohji S."/>
            <person name="Ichikawa N."/>
        </authorList>
    </citation>
    <scope>NUCLEOTIDE SEQUENCE [LARGE SCALE GENOMIC DNA]</scope>
    <source>
        <strain evidence="2 3">NBRC 109752</strain>
    </source>
</reference>
<evidence type="ECO:0000313" key="2">
    <source>
        <dbReference type="EMBL" id="GEP95566.1"/>
    </source>
</evidence>
<name>A0A512RIN2_9BACT</name>
<evidence type="ECO:0000259" key="1">
    <source>
        <dbReference type="Pfam" id="PF14550"/>
    </source>
</evidence>